<organism evidence="2 3">
    <name type="scientific">Rossellomorea vietnamensis</name>
    <dbReference type="NCBI Taxonomy" id="218284"/>
    <lineage>
        <taxon>Bacteria</taxon>
        <taxon>Bacillati</taxon>
        <taxon>Bacillota</taxon>
        <taxon>Bacilli</taxon>
        <taxon>Bacillales</taxon>
        <taxon>Bacillaceae</taxon>
        <taxon>Rossellomorea</taxon>
    </lineage>
</organism>
<dbReference type="AlphaFoldDB" id="A0A6I6UJJ3"/>
<dbReference type="Pfam" id="PF14417">
    <property type="entry name" value="MEDS"/>
    <property type="match status" value="1"/>
</dbReference>
<sequence>MEVLNDVKLGTLQKGHIFYPFQQEEAYIRNLMLFIRAGLENNQHMLIIESMRNITKVKHRMNRLYTEEQLSSISLVDNFDYYFLNGDFNTQHILNAFQKDLSVIKKLNSSIRTWGHVEWISKEPNAHLIKEFESIADDYVLQEGMLSVCAYPGHSLSSTLTVTLEMVHQYVLTDEDLRLSMTYRR</sequence>
<protein>
    <recommendedName>
        <fullName evidence="1">MEDS domain-containing protein</fullName>
    </recommendedName>
</protein>
<name>A0A6I6UJJ3_9BACI</name>
<evidence type="ECO:0000313" key="3">
    <source>
        <dbReference type="Proteomes" id="UP000465062"/>
    </source>
</evidence>
<reference evidence="2 3" key="1">
    <citation type="submission" date="2019-06" db="EMBL/GenBank/DDBJ databases">
        <title>An operon consisting of a P-type ATPase gene and a transcriptional regular gene given the different cadmium resistance in Bacillus vietamensis 151-6 and Bacillus marisflavi 151-25.</title>
        <authorList>
            <person name="Yu X."/>
        </authorList>
    </citation>
    <scope>NUCLEOTIDE SEQUENCE [LARGE SCALE GENOMIC DNA]</scope>
    <source>
        <strain evidence="2 3">151-6</strain>
    </source>
</reference>
<dbReference type="EMBL" id="CP047394">
    <property type="protein sequence ID" value="QHE61547.1"/>
    <property type="molecule type" value="Genomic_DNA"/>
</dbReference>
<proteinExistence type="predicted"/>
<dbReference type="KEGG" id="bvq:FHE72_11335"/>
<dbReference type="Proteomes" id="UP000465062">
    <property type="component" value="Chromosome"/>
</dbReference>
<gene>
    <name evidence="2" type="ORF">FHE72_11335</name>
</gene>
<feature type="domain" description="MEDS" evidence="1">
    <location>
        <begin position="16"/>
        <end position="168"/>
    </location>
</feature>
<dbReference type="RefSeq" id="WP_159361995.1">
    <property type="nucleotide sequence ID" value="NZ_CP047394.1"/>
</dbReference>
<evidence type="ECO:0000313" key="2">
    <source>
        <dbReference type="EMBL" id="QHE61547.1"/>
    </source>
</evidence>
<accession>A0A6I6UJJ3</accession>
<dbReference type="InterPro" id="IPR025847">
    <property type="entry name" value="MEDS_domain"/>
</dbReference>
<evidence type="ECO:0000259" key="1">
    <source>
        <dbReference type="Pfam" id="PF14417"/>
    </source>
</evidence>